<dbReference type="Proteomes" id="UP000228987">
    <property type="component" value="Unassembled WGS sequence"/>
</dbReference>
<dbReference type="InterPro" id="IPR010982">
    <property type="entry name" value="Lambda_DNA-bd_dom_sf"/>
</dbReference>
<proteinExistence type="predicted"/>
<dbReference type="Gene3D" id="1.10.260.40">
    <property type="entry name" value="lambda repressor-like DNA-binding domains"/>
    <property type="match status" value="1"/>
</dbReference>
<name>A0A2A5C904_9GAMM</name>
<gene>
    <name evidence="2" type="ORF">COA71_10970</name>
</gene>
<protein>
    <submittedName>
        <fullName evidence="2">Transcriptional regulator</fullName>
    </submittedName>
</protein>
<dbReference type="Pfam" id="PF13560">
    <property type="entry name" value="HTH_31"/>
    <property type="match status" value="1"/>
</dbReference>
<comment type="caution">
    <text evidence="2">The sequence shown here is derived from an EMBL/GenBank/DDBJ whole genome shotgun (WGS) entry which is preliminary data.</text>
</comment>
<evidence type="ECO:0000313" key="2">
    <source>
        <dbReference type="EMBL" id="PCJ40374.1"/>
    </source>
</evidence>
<sequence>MARPTLKSFKAEALKRKAVKEEYLELAPAYEVRRKLIALRQEAGLTQEQLAELLHTNKSNISRLESVGSTISPKLSTLADYAQAIGYKIKIDFVPIQSGT</sequence>
<reference evidence="3" key="1">
    <citation type="submission" date="2017-08" db="EMBL/GenBank/DDBJ databases">
        <title>A dynamic microbial community with high functional redundancy inhabits the cold, oxic subseafloor aquifer.</title>
        <authorList>
            <person name="Tully B.J."/>
            <person name="Wheat C.G."/>
            <person name="Glazer B.T."/>
            <person name="Huber J.A."/>
        </authorList>
    </citation>
    <scope>NUCLEOTIDE SEQUENCE [LARGE SCALE GENOMIC DNA]</scope>
</reference>
<dbReference type="GO" id="GO:0003677">
    <property type="term" value="F:DNA binding"/>
    <property type="evidence" value="ECO:0007669"/>
    <property type="project" value="InterPro"/>
</dbReference>
<evidence type="ECO:0000313" key="3">
    <source>
        <dbReference type="Proteomes" id="UP000228987"/>
    </source>
</evidence>
<dbReference type="InterPro" id="IPR001387">
    <property type="entry name" value="Cro/C1-type_HTH"/>
</dbReference>
<feature type="domain" description="HTH cro/C1-type" evidence="1">
    <location>
        <begin position="36"/>
        <end position="94"/>
    </location>
</feature>
<dbReference type="SUPFAM" id="SSF47413">
    <property type="entry name" value="lambda repressor-like DNA-binding domains"/>
    <property type="match status" value="1"/>
</dbReference>
<dbReference type="AlphaFoldDB" id="A0A2A5C904"/>
<dbReference type="CDD" id="cd00093">
    <property type="entry name" value="HTH_XRE"/>
    <property type="match status" value="1"/>
</dbReference>
<dbReference type="SMART" id="SM00530">
    <property type="entry name" value="HTH_XRE"/>
    <property type="match status" value="1"/>
</dbReference>
<organism evidence="2 3">
    <name type="scientific">SAR86 cluster bacterium</name>
    <dbReference type="NCBI Taxonomy" id="2030880"/>
    <lineage>
        <taxon>Bacteria</taxon>
        <taxon>Pseudomonadati</taxon>
        <taxon>Pseudomonadota</taxon>
        <taxon>Gammaproteobacteria</taxon>
        <taxon>SAR86 cluster</taxon>
    </lineage>
</organism>
<evidence type="ECO:0000259" key="1">
    <source>
        <dbReference type="PROSITE" id="PS50943"/>
    </source>
</evidence>
<accession>A0A2A5C904</accession>
<dbReference type="EMBL" id="NVWI01000009">
    <property type="protein sequence ID" value="PCJ40374.1"/>
    <property type="molecule type" value="Genomic_DNA"/>
</dbReference>
<dbReference type="PROSITE" id="PS50943">
    <property type="entry name" value="HTH_CROC1"/>
    <property type="match status" value="1"/>
</dbReference>